<keyword evidence="3" id="KW-0804">Transcription</keyword>
<keyword evidence="7" id="KW-1185">Reference proteome</keyword>
<evidence type="ECO:0000256" key="1">
    <source>
        <dbReference type="ARBA" id="ARBA00023015"/>
    </source>
</evidence>
<organism evidence="6 7">
    <name type="scientific">Pseudomonas multiresinivorans</name>
    <dbReference type="NCBI Taxonomy" id="95301"/>
    <lineage>
        <taxon>Bacteria</taxon>
        <taxon>Pseudomonadati</taxon>
        <taxon>Pseudomonadota</taxon>
        <taxon>Gammaproteobacteria</taxon>
        <taxon>Pseudomonadales</taxon>
        <taxon>Pseudomonadaceae</taxon>
        <taxon>Pseudomonas</taxon>
    </lineage>
</organism>
<dbReference type="SUPFAM" id="SSF46689">
    <property type="entry name" value="Homeodomain-like"/>
    <property type="match status" value="1"/>
</dbReference>
<gene>
    <name evidence="6" type="ORF">G4G71_17330</name>
</gene>
<keyword evidence="2 4" id="KW-0238">DNA-binding</keyword>
<dbReference type="InterPro" id="IPR050109">
    <property type="entry name" value="HTH-type_TetR-like_transc_reg"/>
</dbReference>
<feature type="DNA-binding region" description="H-T-H motif" evidence="4">
    <location>
        <begin position="34"/>
        <end position="53"/>
    </location>
</feature>
<accession>A0A7Z3BNC2</accession>
<protein>
    <submittedName>
        <fullName evidence="6">TetR/AcrR family transcriptional regulator</fullName>
    </submittedName>
</protein>
<dbReference type="PANTHER" id="PTHR30055:SF234">
    <property type="entry name" value="HTH-TYPE TRANSCRIPTIONAL REGULATOR BETI"/>
    <property type="match status" value="1"/>
</dbReference>
<sequence>MASREARKDGEATRLRILEAAGELCATLGFGETSNKAVAAKAEVDLASINYHFGSRNGLYQAVLGEARRRFLDIADLQRIIQGGQSAPDKLLALTELVVRKAARGRESWHLRVLAAEALAPSSHGQEVLHPEKALKLTLLKQLFSEITGIPPDDPALVPCILSVTAPWAMLLIGPRGGHGALRDILDMPGPVVVAQLYSFTLAGLQEVGRQHRLRAPTAGE</sequence>
<dbReference type="PRINTS" id="PR00455">
    <property type="entry name" value="HTHTETR"/>
</dbReference>
<dbReference type="RefSeq" id="WP_169939279.1">
    <property type="nucleotide sequence ID" value="NZ_CP048833.1"/>
</dbReference>
<dbReference type="EMBL" id="CP048833">
    <property type="protein sequence ID" value="QJP09562.1"/>
    <property type="molecule type" value="Genomic_DNA"/>
</dbReference>
<reference evidence="6 7" key="1">
    <citation type="submission" date="2020-02" db="EMBL/GenBank/DDBJ databases">
        <title>Complete genome sequence of Pseudomonas multiresinivorans ORNL1.</title>
        <authorList>
            <person name="Podar M."/>
        </authorList>
    </citation>
    <scope>NUCLEOTIDE SEQUENCE [LARGE SCALE GENOMIC DNA]</scope>
    <source>
        <strain evidence="7">populi</strain>
    </source>
</reference>
<evidence type="ECO:0000259" key="5">
    <source>
        <dbReference type="PROSITE" id="PS50977"/>
    </source>
</evidence>
<dbReference type="GO" id="GO:0003700">
    <property type="term" value="F:DNA-binding transcription factor activity"/>
    <property type="evidence" value="ECO:0007669"/>
    <property type="project" value="TreeGrafter"/>
</dbReference>
<evidence type="ECO:0000256" key="3">
    <source>
        <dbReference type="ARBA" id="ARBA00023163"/>
    </source>
</evidence>
<dbReference type="InterPro" id="IPR036271">
    <property type="entry name" value="Tet_transcr_reg_TetR-rel_C_sf"/>
</dbReference>
<evidence type="ECO:0000313" key="6">
    <source>
        <dbReference type="EMBL" id="QJP09562.1"/>
    </source>
</evidence>
<dbReference type="AlphaFoldDB" id="A0A7Z3BNC2"/>
<dbReference type="KEGG" id="pmui:G4G71_17330"/>
<dbReference type="Proteomes" id="UP000502549">
    <property type="component" value="Chromosome"/>
</dbReference>
<evidence type="ECO:0000256" key="2">
    <source>
        <dbReference type="ARBA" id="ARBA00023125"/>
    </source>
</evidence>
<dbReference type="GO" id="GO:0000976">
    <property type="term" value="F:transcription cis-regulatory region binding"/>
    <property type="evidence" value="ECO:0007669"/>
    <property type="project" value="TreeGrafter"/>
</dbReference>
<feature type="domain" description="HTH tetR-type" evidence="5">
    <location>
        <begin position="11"/>
        <end position="71"/>
    </location>
</feature>
<dbReference type="Pfam" id="PF00440">
    <property type="entry name" value="TetR_N"/>
    <property type="match status" value="1"/>
</dbReference>
<dbReference type="Gene3D" id="1.10.357.10">
    <property type="entry name" value="Tetracycline Repressor, domain 2"/>
    <property type="match status" value="1"/>
</dbReference>
<keyword evidence="1" id="KW-0805">Transcription regulation</keyword>
<name>A0A7Z3BNC2_9PSED</name>
<dbReference type="PROSITE" id="PS50977">
    <property type="entry name" value="HTH_TETR_2"/>
    <property type="match status" value="1"/>
</dbReference>
<dbReference type="InterPro" id="IPR009057">
    <property type="entry name" value="Homeodomain-like_sf"/>
</dbReference>
<proteinExistence type="predicted"/>
<dbReference type="SUPFAM" id="SSF48498">
    <property type="entry name" value="Tetracyclin repressor-like, C-terminal domain"/>
    <property type="match status" value="1"/>
</dbReference>
<dbReference type="InterPro" id="IPR001647">
    <property type="entry name" value="HTH_TetR"/>
</dbReference>
<evidence type="ECO:0000256" key="4">
    <source>
        <dbReference type="PROSITE-ProRule" id="PRU00335"/>
    </source>
</evidence>
<evidence type="ECO:0000313" key="7">
    <source>
        <dbReference type="Proteomes" id="UP000502549"/>
    </source>
</evidence>
<dbReference type="PANTHER" id="PTHR30055">
    <property type="entry name" value="HTH-TYPE TRANSCRIPTIONAL REGULATOR RUTR"/>
    <property type="match status" value="1"/>
</dbReference>